<reference evidence="2 3" key="1">
    <citation type="journal article" date="2020" name="Nature">
        <title>Six reference-quality genomes reveal evolution of bat adaptations.</title>
        <authorList>
            <person name="Jebb D."/>
            <person name="Huang Z."/>
            <person name="Pippel M."/>
            <person name="Hughes G.M."/>
            <person name="Lavrichenko K."/>
            <person name="Devanna P."/>
            <person name="Winkler S."/>
            <person name="Jermiin L.S."/>
            <person name="Skirmuntt E.C."/>
            <person name="Katzourakis A."/>
            <person name="Burkitt-Gray L."/>
            <person name="Ray D.A."/>
            <person name="Sullivan K.A.M."/>
            <person name="Roscito J.G."/>
            <person name="Kirilenko B.M."/>
            <person name="Davalos L.M."/>
            <person name="Corthals A.P."/>
            <person name="Power M.L."/>
            <person name="Jones G."/>
            <person name="Ransome R.D."/>
            <person name="Dechmann D.K.N."/>
            <person name="Locatelli A.G."/>
            <person name="Puechmaille S.J."/>
            <person name="Fedrigo O."/>
            <person name="Jarvis E.D."/>
            <person name="Hiller M."/>
            <person name="Vernes S.C."/>
            <person name="Myers E.W."/>
            <person name="Teeling E.C."/>
        </authorList>
    </citation>
    <scope>NUCLEOTIDE SEQUENCE [LARGE SCALE GENOMIC DNA]</scope>
    <source>
        <strain evidence="2">Bat1K_MPI-CBG_1</strain>
    </source>
</reference>
<dbReference type="InterPro" id="IPR036051">
    <property type="entry name" value="KRAB_dom_sf"/>
</dbReference>
<dbReference type="AlphaFoldDB" id="A0A833YPN3"/>
<dbReference type="PANTHER" id="PTHR23232:SF156">
    <property type="entry name" value="KRAB DOMAIN-CONTAINING PROTEIN"/>
    <property type="match status" value="1"/>
</dbReference>
<evidence type="ECO:0000313" key="3">
    <source>
        <dbReference type="Proteomes" id="UP000664940"/>
    </source>
</evidence>
<dbReference type="Pfam" id="PF01352">
    <property type="entry name" value="KRAB"/>
    <property type="match status" value="1"/>
</dbReference>
<name>A0A833YPN3_9CHIR</name>
<dbReference type="CDD" id="cd07765">
    <property type="entry name" value="KRAB_A-box"/>
    <property type="match status" value="1"/>
</dbReference>
<dbReference type="PROSITE" id="PS50805">
    <property type="entry name" value="KRAB"/>
    <property type="match status" value="1"/>
</dbReference>
<dbReference type="InterPro" id="IPR001909">
    <property type="entry name" value="KRAB"/>
</dbReference>
<protein>
    <recommendedName>
        <fullName evidence="1">KRAB domain-containing protein</fullName>
    </recommendedName>
</protein>
<dbReference type="PANTHER" id="PTHR23232">
    <property type="entry name" value="KRAB DOMAIN C2H2 ZINC FINGER"/>
    <property type="match status" value="1"/>
</dbReference>
<dbReference type="SMART" id="SM00349">
    <property type="entry name" value="KRAB"/>
    <property type="match status" value="1"/>
</dbReference>
<evidence type="ECO:0000313" key="2">
    <source>
        <dbReference type="EMBL" id="KAF6078107.1"/>
    </source>
</evidence>
<comment type="caution">
    <text evidence="2">The sequence shown here is derived from an EMBL/GenBank/DDBJ whole genome shotgun (WGS) entry which is preliminary data.</text>
</comment>
<gene>
    <name evidence="2" type="ORF">HJG60_009027</name>
</gene>
<evidence type="ECO:0000259" key="1">
    <source>
        <dbReference type="PROSITE" id="PS50805"/>
    </source>
</evidence>
<dbReference type="GO" id="GO:0006355">
    <property type="term" value="P:regulation of DNA-templated transcription"/>
    <property type="evidence" value="ECO:0007669"/>
    <property type="project" value="InterPro"/>
</dbReference>
<dbReference type="EMBL" id="JABVXQ010000014">
    <property type="protein sequence ID" value="KAF6078107.1"/>
    <property type="molecule type" value="Genomic_DNA"/>
</dbReference>
<accession>A0A833YPN3</accession>
<dbReference type="InterPro" id="IPR050169">
    <property type="entry name" value="Krueppel_C2H2_ZnF"/>
</dbReference>
<organism evidence="2 3">
    <name type="scientific">Phyllostomus discolor</name>
    <name type="common">pale spear-nosed bat</name>
    <dbReference type="NCBI Taxonomy" id="89673"/>
    <lineage>
        <taxon>Eukaryota</taxon>
        <taxon>Metazoa</taxon>
        <taxon>Chordata</taxon>
        <taxon>Craniata</taxon>
        <taxon>Vertebrata</taxon>
        <taxon>Euteleostomi</taxon>
        <taxon>Mammalia</taxon>
        <taxon>Eutheria</taxon>
        <taxon>Laurasiatheria</taxon>
        <taxon>Chiroptera</taxon>
        <taxon>Yangochiroptera</taxon>
        <taxon>Phyllostomidae</taxon>
        <taxon>Phyllostominae</taxon>
        <taxon>Phyllostomus</taxon>
    </lineage>
</organism>
<dbReference type="Gene3D" id="6.10.140.140">
    <property type="match status" value="1"/>
</dbReference>
<proteinExistence type="predicted"/>
<dbReference type="SUPFAM" id="SSF109640">
    <property type="entry name" value="KRAB domain (Kruppel-associated box)"/>
    <property type="match status" value="1"/>
</dbReference>
<sequence length="95" mass="11034">MPSQDSDLPQKEQQEKMTKFQAAVTFMDVAVVFTEEELGLLDLSQRKLYRDVMLENFRNLVSLSEDWCPLILNLSPFENLWSLVVRSVVPFEIVP</sequence>
<feature type="domain" description="KRAB" evidence="1">
    <location>
        <begin position="24"/>
        <end position="93"/>
    </location>
</feature>
<dbReference type="Proteomes" id="UP000664940">
    <property type="component" value="Unassembled WGS sequence"/>
</dbReference>